<keyword evidence="3" id="KW-0378">Hydrolase</keyword>
<dbReference type="Proteomes" id="UP000520156">
    <property type="component" value="Unassembled WGS sequence"/>
</dbReference>
<dbReference type="Gene3D" id="3.40.50.300">
    <property type="entry name" value="P-loop containing nucleotide triphosphate hydrolases"/>
    <property type="match status" value="1"/>
</dbReference>
<dbReference type="Pfam" id="PF19798">
    <property type="entry name" value="Sulfotransfer_5"/>
    <property type="match status" value="1"/>
</dbReference>
<gene>
    <name evidence="3" type="ORF">H7F49_06485</name>
</gene>
<comment type="caution">
    <text evidence="3">The sequence shown here is derived from an EMBL/GenBank/DDBJ whole genome shotgun (WGS) entry which is preliminary data.</text>
</comment>
<evidence type="ECO:0000256" key="2">
    <source>
        <dbReference type="ARBA" id="ARBA00023304"/>
    </source>
</evidence>
<name>A0A7X1F6N4_9SPHN</name>
<organism evidence="3 4">
    <name type="scientific">Novosphingobium aerophilum</name>
    <dbReference type="NCBI Taxonomy" id="2839843"/>
    <lineage>
        <taxon>Bacteria</taxon>
        <taxon>Pseudomonadati</taxon>
        <taxon>Pseudomonadota</taxon>
        <taxon>Alphaproteobacteria</taxon>
        <taxon>Sphingomonadales</taxon>
        <taxon>Sphingomonadaceae</taxon>
        <taxon>Novosphingobium</taxon>
    </lineage>
</organism>
<evidence type="ECO:0000313" key="3">
    <source>
        <dbReference type="EMBL" id="MBC2651345.1"/>
    </source>
</evidence>
<reference evidence="3 4" key="1">
    <citation type="submission" date="2020-08" db="EMBL/GenBank/DDBJ databases">
        <title>The genome sequence of Novosphingobium flavum 4Y4.</title>
        <authorList>
            <person name="Liu Y."/>
        </authorList>
    </citation>
    <scope>NUCLEOTIDE SEQUENCE [LARGE SCALE GENOMIC DNA]</scope>
    <source>
        <strain evidence="3 4">4Y4</strain>
    </source>
</reference>
<dbReference type="PANTHER" id="PTHR42743">
    <property type="entry name" value="AMINO-ACID AMINOTRANSFERASE"/>
    <property type="match status" value="1"/>
</dbReference>
<accession>A0A7X1F6N4</accession>
<keyword evidence="4" id="KW-1185">Reference proteome</keyword>
<protein>
    <submittedName>
        <fullName evidence="3">HAD family hydrolase</fullName>
    </submittedName>
</protein>
<comment type="similarity">
    <text evidence="1">Belongs to the class-IV pyridoxal-phosphate-dependent aminotransferase family.</text>
</comment>
<proteinExistence type="inferred from homology"/>
<dbReference type="GO" id="GO:0009082">
    <property type="term" value="P:branched-chain amino acid biosynthetic process"/>
    <property type="evidence" value="ECO:0007669"/>
    <property type="project" value="UniProtKB-KW"/>
</dbReference>
<dbReference type="InterPro" id="IPR050571">
    <property type="entry name" value="Class-IV_PLP-Dep_Aminotrnsfr"/>
</dbReference>
<dbReference type="EMBL" id="JACLAU010000006">
    <property type="protein sequence ID" value="MBC2651345.1"/>
    <property type="molecule type" value="Genomic_DNA"/>
</dbReference>
<dbReference type="PANTHER" id="PTHR42743:SF11">
    <property type="entry name" value="AMINODEOXYCHORISMATE LYASE"/>
    <property type="match status" value="1"/>
</dbReference>
<sequence length="248" mass="27273">MTIRIAMWSGPRNLSTAMMRAFENRADCVVSDEPFYAAYLAATGLDHPMRDEVLRSQPTAWQDVATSLAGPLPQATDAADATVWYQKHMTHHMLPAFGLDWMGGFRHAFLIRAPSRVLNSYVAKREEVTLSDIGLVRQVELFDRFANDTGAAPPVVDSDDLLADPEAILRSLCAALSIPFDPAMLHWPRGRRASDGVWAPAWYGTVEQSTGFAAPAGSALPALPDPLQRIADAAQPYYERLSAYRLSV</sequence>
<dbReference type="SUPFAM" id="SSF52540">
    <property type="entry name" value="P-loop containing nucleoside triphosphate hydrolases"/>
    <property type="match status" value="1"/>
</dbReference>
<evidence type="ECO:0000256" key="1">
    <source>
        <dbReference type="ARBA" id="ARBA00009320"/>
    </source>
</evidence>
<evidence type="ECO:0000313" key="4">
    <source>
        <dbReference type="Proteomes" id="UP000520156"/>
    </source>
</evidence>
<keyword evidence="2" id="KW-0100">Branched-chain amino acid biosynthesis</keyword>
<dbReference type="GO" id="GO:0016787">
    <property type="term" value="F:hydrolase activity"/>
    <property type="evidence" value="ECO:0007669"/>
    <property type="project" value="UniProtKB-KW"/>
</dbReference>
<keyword evidence="2" id="KW-0028">Amino-acid biosynthesis</keyword>
<dbReference type="RefSeq" id="WP_185682760.1">
    <property type="nucleotide sequence ID" value="NZ_JACLAU010000006.1"/>
</dbReference>
<dbReference type="AlphaFoldDB" id="A0A7X1F6N4"/>
<dbReference type="InterPro" id="IPR027417">
    <property type="entry name" value="P-loop_NTPase"/>
</dbReference>